<dbReference type="GO" id="GO:0005507">
    <property type="term" value="F:copper ion binding"/>
    <property type="evidence" value="ECO:0007669"/>
    <property type="project" value="InterPro"/>
</dbReference>
<keyword evidence="7" id="KW-1185">Reference proteome</keyword>
<dbReference type="EMBL" id="FNTX01000002">
    <property type="protein sequence ID" value="SEE61679.1"/>
    <property type="molecule type" value="Genomic_DNA"/>
</dbReference>
<evidence type="ECO:0000256" key="3">
    <source>
        <dbReference type="ARBA" id="ARBA00023002"/>
    </source>
</evidence>
<feature type="domain" description="Plastocyanin-like" evidence="5">
    <location>
        <begin position="83"/>
        <end position="188"/>
    </location>
</feature>
<dbReference type="SUPFAM" id="SSF49503">
    <property type="entry name" value="Cupredoxins"/>
    <property type="match status" value="3"/>
</dbReference>
<dbReference type="OrthoDB" id="345021at2"/>
<evidence type="ECO:0000256" key="2">
    <source>
        <dbReference type="ARBA" id="ARBA00022723"/>
    </source>
</evidence>
<evidence type="ECO:0000256" key="1">
    <source>
        <dbReference type="ARBA" id="ARBA00010609"/>
    </source>
</evidence>
<dbReference type="InterPro" id="IPR045087">
    <property type="entry name" value="Cu-oxidase_fam"/>
</dbReference>
<evidence type="ECO:0000259" key="5">
    <source>
        <dbReference type="Pfam" id="PF07732"/>
    </source>
</evidence>
<dbReference type="PANTHER" id="PTHR48267:SF1">
    <property type="entry name" value="BILIRUBIN OXIDASE"/>
    <property type="match status" value="1"/>
</dbReference>
<evidence type="ECO:0000259" key="4">
    <source>
        <dbReference type="Pfam" id="PF07731"/>
    </source>
</evidence>
<dbReference type="InterPro" id="IPR002355">
    <property type="entry name" value="Cu_oxidase_Cu_BS"/>
</dbReference>
<dbReference type="CDD" id="cd04232">
    <property type="entry name" value="CuRO_1_CueO_FtsP"/>
    <property type="match status" value="1"/>
</dbReference>
<dbReference type="CDD" id="cd13867">
    <property type="entry name" value="CuRO_2_CueO_FtsP"/>
    <property type="match status" value="1"/>
</dbReference>
<dbReference type="Pfam" id="PF07731">
    <property type="entry name" value="Cu-oxidase_2"/>
    <property type="match status" value="1"/>
</dbReference>
<dbReference type="STRING" id="648782.SAMN04488554_2161"/>
<keyword evidence="2" id="KW-0479">Metal-binding</keyword>
<dbReference type="RefSeq" id="WP_089773165.1">
    <property type="nucleotide sequence ID" value="NZ_FNTX01000002.1"/>
</dbReference>
<dbReference type="PANTHER" id="PTHR48267">
    <property type="entry name" value="CUPREDOXIN SUPERFAMILY PROTEIN"/>
    <property type="match status" value="1"/>
</dbReference>
<protein>
    <submittedName>
        <fullName evidence="6">Cell division protein SufI</fullName>
    </submittedName>
</protein>
<dbReference type="Gene3D" id="2.60.40.420">
    <property type="entry name" value="Cupredoxins - blue copper proteins"/>
    <property type="match status" value="3"/>
</dbReference>
<name>A0A1H5KAA2_9MICO</name>
<dbReference type="GO" id="GO:0016491">
    <property type="term" value="F:oxidoreductase activity"/>
    <property type="evidence" value="ECO:0007669"/>
    <property type="project" value="UniProtKB-KW"/>
</dbReference>
<dbReference type="Proteomes" id="UP000199220">
    <property type="component" value="Unassembled WGS sequence"/>
</dbReference>
<dbReference type="PROSITE" id="PS51257">
    <property type="entry name" value="PROKAR_LIPOPROTEIN"/>
    <property type="match status" value="1"/>
</dbReference>
<feature type="domain" description="Plastocyanin-like" evidence="4">
    <location>
        <begin position="376"/>
        <end position="489"/>
    </location>
</feature>
<accession>A0A1H5KAA2</accession>
<dbReference type="AlphaFoldDB" id="A0A1H5KAA2"/>
<keyword evidence="3" id="KW-0560">Oxidoreductase</keyword>
<evidence type="ECO:0000313" key="6">
    <source>
        <dbReference type="EMBL" id="SEE61679.1"/>
    </source>
</evidence>
<dbReference type="PROSITE" id="PS00080">
    <property type="entry name" value="MULTICOPPER_OXIDASE2"/>
    <property type="match status" value="1"/>
</dbReference>
<dbReference type="InterPro" id="IPR008972">
    <property type="entry name" value="Cupredoxin"/>
</dbReference>
<keyword evidence="6" id="KW-0131">Cell cycle</keyword>
<dbReference type="InterPro" id="IPR011707">
    <property type="entry name" value="Cu-oxidase-like_N"/>
</dbReference>
<evidence type="ECO:0000313" key="7">
    <source>
        <dbReference type="Proteomes" id="UP000199220"/>
    </source>
</evidence>
<dbReference type="Pfam" id="PF07732">
    <property type="entry name" value="Cu-oxidase_3"/>
    <property type="match status" value="1"/>
</dbReference>
<organism evidence="6 7">
    <name type="scientific">Ruania alba</name>
    <dbReference type="NCBI Taxonomy" id="648782"/>
    <lineage>
        <taxon>Bacteria</taxon>
        <taxon>Bacillati</taxon>
        <taxon>Actinomycetota</taxon>
        <taxon>Actinomycetes</taxon>
        <taxon>Micrococcales</taxon>
        <taxon>Ruaniaceae</taxon>
        <taxon>Ruania</taxon>
    </lineage>
</organism>
<proteinExistence type="inferred from homology"/>
<comment type="similarity">
    <text evidence="1">Belongs to the multicopper oxidase family.</text>
</comment>
<dbReference type="CDD" id="cd13890">
    <property type="entry name" value="CuRO_3_CueO_FtsP"/>
    <property type="match status" value="1"/>
</dbReference>
<gene>
    <name evidence="6" type="ORF">SAMN04488554_2161</name>
</gene>
<reference evidence="7" key="1">
    <citation type="submission" date="2016-10" db="EMBL/GenBank/DDBJ databases">
        <authorList>
            <person name="Varghese N."/>
            <person name="Submissions S."/>
        </authorList>
    </citation>
    <scope>NUCLEOTIDE SEQUENCE [LARGE SCALE GENOMIC DNA]</scope>
    <source>
        <strain evidence="7">DSM 21368</strain>
    </source>
</reference>
<dbReference type="GO" id="GO:0051301">
    <property type="term" value="P:cell division"/>
    <property type="evidence" value="ECO:0007669"/>
    <property type="project" value="UniProtKB-KW"/>
</dbReference>
<sequence length="504" mass="56280">MHRILPARIDRRIFLQLGTLGVAGAVTLTGCDGFGSRGTRDTVGDVDFRNQLPIPPLAEGTHRDGVTVFDLTAQAGRSAIVPEGMSDTWGLNGTFLGPTLRARQDESVQVNVTNQLDEATTLHWHGMHLPASADGGPHQMIAPGDTWSPAWTINQPAATLWYHPHPHGETERHVYRGLGGLFIIDDEQESLLGLPRDYGVDDIPVIVQDKSFDDRGRLVETSRRDNGMLGETILVNGSPGPVLEITSERTRLRLLNASTARSYSFGFSDDREFAMIASDGGLLREPTWLTRILLTPGERAEIIVEMRPGQQVTLRSFPHDLGLSNGRSRSTGATDTLDILLLRANEDLDRSADLPARLATIDRLDPSSAVETREFELRSHRINGQSMEMDRIDDVVTVDTTEIWEVWNGHRQPHNFHVHDVQFQVLEIDGQPPSPELAGWKDTIYLPPDLRYTLIMRFTEYADPAVPYMYHCHLLWHEDQGMMGQFVVVEPGQDPDRIGTDHDH</sequence>
<dbReference type="InterPro" id="IPR011706">
    <property type="entry name" value="Cu-oxidase_C"/>
</dbReference>
<keyword evidence="6" id="KW-0132">Cell division</keyword>